<feature type="domain" description="Signal transduction histidine kinase dimerisation/phosphoacceptor" evidence="3">
    <location>
        <begin position="144"/>
        <end position="210"/>
    </location>
</feature>
<evidence type="ECO:0000256" key="1">
    <source>
        <dbReference type="ARBA" id="ARBA00000085"/>
    </source>
</evidence>
<evidence type="ECO:0000256" key="2">
    <source>
        <dbReference type="ARBA" id="ARBA00012438"/>
    </source>
</evidence>
<keyword evidence="5" id="KW-1185">Reference proteome</keyword>
<evidence type="ECO:0000259" key="3">
    <source>
        <dbReference type="SMART" id="SM00388"/>
    </source>
</evidence>
<dbReference type="RefSeq" id="WP_144278955.1">
    <property type="nucleotide sequence ID" value="NZ_CP041730.1"/>
</dbReference>
<organism evidence="4 5">
    <name type="scientific">Chitinimonas arctica</name>
    <dbReference type="NCBI Taxonomy" id="2594795"/>
    <lineage>
        <taxon>Bacteria</taxon>
        <taxon>Pseudomonadati</taxon>
        <taxon>Pseudomonadota</taxon>
        <taxon>Betaproteobacteria</taxon>
        <taxon>Neisseriales</taxon>
        <taxon>Chitinibacteraceae</taxon>
        <taxon>Chitinimonas</taxon>
    </lineage>
</organism>
<gene>
    <name evidence="4" type="ORF">FNU76_15035</name>
</gene>
<dbReference type="AlphaFoldDB" id="A0A516SHF6"/>
<dbReference type="InterPro" id="IPR003661">
    <property type="entry name" value="HisK_dim/P_dom"/>
</dbReference>
<reference evidence="5" key="1">
    <citation type="submission" date="2019-07" db="EMBL/GenBank/DDBJ databases">
        <title>Chitinimonas sp. nov., isolated from Ny-Alesund, arctica soil.</title>
        <authorList>
            <person name="Xu Q."/>
            <person name="Peng F."/>
        </authorList>
    </citation>
    <scope>NUCLEOTIDE SEQUENCE [LARGE SCALE GENOMIC DNA]</scope>
    <source>
        <strain evidence="5">R3-44</strain>
    </source>
</reference>
<protein>
    <recommendedName>
        <fullName evidence="2">histidine kinase</fullName>
        <ecNumber evidence="2">2.7.13.3</ecNumber>
    </recommendedName>
</protein>
<dbReference type="Pfam" id="PF00512">
    <property type="entry name" value="HisKA"/>
    <property type="match status" value="1"/>
</dbReference>
<dbReference type="EC" id="2.7.13.3" evidence="2"/>
<evidence type="ECO:0000313" key="5">
    <source>
        <dbReference type="Proteomes" id="UP000317550"/>
    </source>
</evidence>
<evidence type="ECO:0000313" key="4">
    <source>
        <dbReference type="EMBL" id="QDQ27562.1"/>
    </source>
</evidence>
<dbReference type="CDD" id="cd00082">
    <property type="entry name" value="HisKA"/>
    <property type="match status" value="1"/>
</dbReference>
<proteinExistence type="predicted"/>
<dbReference type="KEGG" id="cari:FNU76_15035"/>
<accession>A0A516SHF6</accession>
<dbReference type="Proteomes" id="UP000317550">
    <property type="component" value="Chromosome"/>
</dbReference>
<dbReference type="SUPFAM" id="SSF47384">
    <property type="entry name" value="Homodimeric domain of signal transducing histidine kinase"/>
    <property type="match status" value="1"/>
</dbReference>
<dbReference type="InterPro" id="IPR036097">
    <property type="entry name" value="HisK_dim/P_sf"/>
</dbReference>
<dbReference type="GO" id="GO:0000155">
    <property type="term" value="F:phosphorelay sensor kinase activity"/>
    <property type="evidence" value="ECO:0007669"/>
    <property type="project" value="InterPro"/>
</dbReference>
<dbReference type="Gene3D" id="1.10.287.130">
    <property type="match status" value="1"/>
</dbReference>
<sequence length="212" mass="23539">MENLPEVDPPPFETLQRFFEHAPLGLGVCGPDFDVLHANESLCGIAGIWEAPSDRRVFNAKVLAAFRSMPSMGSLSLNEQLDVVGDGTEPGRRWAIQLFPIDMGDKRQSCGMLWRELSAPYAVSARLSIGLAQDEMDGQADYRATTARVCKLAHDLRTPLHAMMGWLHLLESGKLPPEEYLRTIQRIKNNARTQEQLIGNLRDIVEGTAAAR</sequence>
<name>A0A516SHF6_9NEIS</name>
<dbReference type="EMBL" id="CP041730">
    <property type="protein sequence ID" value="QDQ27562.1"/>
    <property type="molecule type" value="Genomic_DNA"/>
</dbReference>
<dbReference type="SMART" id="SM00388">
    <property type="entry name" value="HisKA"/>
    <property type="match status" value="1"/>
</dbReference>
<comment type="catalytic activity">
    <reaction evidence="1">
        <text>ATP + protein L-histidine = ADP + protein N-phospho-L-histidine.</text>
        <dbReference type="EC" id="2.7.13.3"/>
    </reaction>
</comment>